<evidence type="ECO:0000313" key="3">
    <source>
        <dbReference type="Proteomes" id="UP000004923"/>
    </source>
</evidence>
<gene>
    <name evidence="2" type="ORF">HMPREF9443_01979</name>
</gene>
<proteinExistence type="predicted"/>
<comment type="caution">
    <text evidence="2">The sequence shown here is derived from an EMBL/GenBank/DDBJ whole genome shotgun (WGS) entry which is preliminary data.</text>
</comment>
<keyword evidence="3" id="KW-1185">Reference proteome</keyword>
<dbReference type="HOGENOM" id="CLU_443343_0_0_9"/>
<dbReference type="Proteomes" id="UP000004923">
    <property type="component" value="Unassembled WGS sequence"/>
</dbReference>
<evidence type="ECO:0000313" key="2">
    <source>
        <dbReference type="EMBL" id="EFY04119.1"/>
    </source>
</evidence>
<evidence type="ECO:0000256" key="1">
    <source>
        <dbReference type="SAM" id="SignalP"/>
    </source>
</evidence>
<dbReference type="EMBL" id="AEVN01000102">
    <property type="protein sequence ID" value="EFY04119.1"/>
    <property type="molecule type" value="Genomic_DNA"/>
</dbReference>
<organism evidence="2 3">
    <name type="scientific">Phascolarctobacterium succinatutens YIT 12067</name>
    <dbReference type="NCBI Taxonomy" id="626939"/>
    <lineage>
        <taxon>Bacteria</taxon>
        <taxon>Bacillati</taxon>
        <taxon>Bacillota</taxon>
        <taxon>Negativicutes</taxon>
        <taxon>Acidaminococcales</taxon>
        <taxon>Acidaminococcaceae</taxon>
        <taxon>Phascolarctobacterium</taxon>
    </lineage>
</organism>
<protein>
    <submittedName>
        <fullName evidence="2">Uncharacterized protein</fullName>
    </submittedName>
</protein>
<name>E8LGG3_9FIRM</name>
<dbReference type="AlphaFoldDB" id="E8LGG3"/>
<feature type="signal peptide" evidence="1">
    <location>
        <begin position="1"/>
        <end position="41"/>
    </location>
</feature>
<sequence>MAQRGKGGLKMKKTRKQTVLAKCVLATIMAMGMMGYTTVWADTPTPSPVDKTVSKDAAGQIYDAAYGTDGWNRKYFWTDLGHAQVQIGSGEQIELFTPFIYHTYNDQWNPQGNGYRPVHTGDNSEMQCKESMSNITVGEFDRIIKSLYTNDITMAKTIYGEAGQVGLKDTVIKAVRATPGQGKTVNTYELVRANDEVLAAAIVDTDTKITGNELTFANGTLTSKITDNAGGVYTDSVDGIASQGWVNEQMQGIVDTNTTNTGMEGSLDEYGTLTVKVKDSDQHSVQTEVEGIASRSWVTNQLEGIAGTDTVTTVEAKTNMLKITDEGTNGNHAYKVDINGDQLGDFVQQYDTNTVTTAQADGKGYVNVAEMVDDNGNYNYTVGINEDKLINTIKDNDTNTITTAESVHDIITVNNSMEGQEDGKNYQIGINEDALKGYIKETAQDTDTVTTVESKTNMLKITDEGTDGNHAYKVDINGDQLGDFVQQYDTNTVTTAQADGKGYVNVAEMVDDNGNYNYTVGINEDKLVETIQANDTNTVTTAQADGDGYVNVTEMVDDNGNYNYTVGINEDKLIQTIQENDTNTITTAESGHAIITVNDSVGGSGLDDKNYVIGID</sequence>
<feature type="chain" id="PRO_5003226655" evidence="1">
    <location>
        <begin position="42"/>
        <end position="616"/>
    </location>
</feature>
<accession>E8LGG3</accession>
<keyword evidence="1" id="KW-0732">Signal</keyword>
<reference evidence="2 3" key="1">
    <citation type="submission" date="2011-01" db="EMBL/GenBank/DDBJ databases">
        <authorList>
            <person name="Weinstock G."/>
            <person name="Sodergren E."/>
            <person name="Clifton S."/>
            <person name="Fulton L."/>
            <person name="Fulton B."/>
            <person name="Courtney L."/>
            <person name="Fronick C."/>
            <person name="Harrison M."/>
            <person name="Strong C."/>
            <person name="Farmer C."/>
            <person name="Delahaunty K."/>
            <person name="Markovic C."/>
            <person name="Hall O."/>
            <person name="Minx P."/>
            <person name="Tomlinson C."/>
            <person name="Mitreva M."/>
            <person name="Hou S."/>
            <person name="Chen J."/>
            <person name="Wollam A."/>
            <person name="Pepin K.H."/>
            <person name="Johnson M."/>
            <person name="Bhonagiri V."/>
            <person name="Zhang X."/>
            <person name="Suruliraj S."/>
            <person name="Warren W."/>
            <person name="Chinwalla A."/>
            <person name="Mardis E.R."/>
            <person name="Wilson R.K."/>
        </authorList>
    </citation>
    <scope>NUCLEOTIDE SEQUENCE [LARGE SCALE GENOMIC DNA]</scope>
    <source>
        <strain evidence="2 3">YIT 12067</strain>
    </source>
</reference>